<name>A0ABZ0TTD5_9SPHI</name>
<dbReference type="InterPro" id="IPR001018">
    <property type="entry name" value="Beta-lactamase_class-B_CS"/>
</dbReference>
<organism evidence="15 16">
    <name type="scientific">Mucilaginibacter sabulilitoris</name>
    <dbReference type="NCBI Taxonomy" id="1173583"/>
    <lineage>
        <taxon>Bacteria</taxon>
        <taxon>Pseudomonadati</taxon>
        <taxon>Bacteroidota</taxon>
        <taxon>Sphingobacteriia</taxon>
        <taxon>Sphingobacteriales</taxon>
        <taxon>Sphingobacteriaceae</taxon>
        <taxon>Mucilaginibacter</taxon>
    </lineage>
</organism>
<dbReference type="EMBL" id="CP139558">
    <property type="protein sequence ID" value="WPU95423.1"/>
    <property type="molecule type" value="Genomic_DNA"/>
</dbReference>
<dbReference type="Gene3D" id="3.60.15.10">
    <property type="entry name" value="Ribonuclease Z/Hydroxyacylglutathione hydrolase-like"/>
    <property type="match status" value="1"/>
</dbReference>
<keyword evidence="7" id="KW-0479">Metal-binding</keyword>
<feature type="chain" id="PRO_5045663176" description="beta-lactamase" evidence="13">
    <location>
        <begin position="19"/>
        <end position="242"/>
    </location>
</feature>
<dbReference type="PANTHER" id="PTHR42951">
    <property type="entry name" value="METALLO-BETA-LACTAMASE DOMAIN-CONTAINING"/>
    <property type="match status" value="1"/>
</dbReference>
<evidence type="ECO:0000256" key="12">
    <source>
        <dbReference type="ARBA" id="ARBA00023251"/>
    </source>
</evidence>
<sequence>MKFILSAMLVLCATFGKAQTRPFKISTTHLTGNVYVYVSYGLPDDKTPFPANGLYIVTANGIILIDTPWDEAQTQQLVDTLQRRYKQKIKLCISTHFHSDRTAGLDLLKKNGVKTYATVLTNQLAKRHGNKQAEFTFSKDTVFNVGGGVAVQTFFPGGGHTKDNIVVWLPQSKVLFGGCLIKSMETNSIGYTADANIPEWPGSITRVKNRFKNIRYLIPGHQGWQGDMLMFGHTISIVKQPG</sequence>
<evidence type="ECO:0000256" key="8">
    <source>
        <dbReference type="ARBA" id="ARBA00022729"/>
    </source>
</evidence>
<evidence type="ECO:0000256" key="13">
    <source>
        <dbReference type="SAM" id="SignalP"/>
    </source>
</evidence>
<accession>A0ABZ0TTD5</accession>
<feature type="domain" description="Metallo-beta-lactamase" evidence="14">
    <location>
        <begin position="50"/>
        <end position="221"/>
    </location>
</feature>
<dbReference type="SUPFAM" id="SSF56281">
    <property type="entry name" value="Metallo-hydrolase/oxidoreductase"/>
    <property type="match status" value="1"/>
</dbReference>
<evidence type="ECO:0000256" key="11">
    <source>
        <dbReference type="ARBA" id="ARBA00022833"/>
    </source>
</evidence>
<dbReference type="SMART" id="SM00849">
    <property type="entry name" value="Lactamase_B"/>
    <property type="match status" value="1"/>
</dbReference>
<comment type="catalytic activity">
    <reaction evidence="1">
        <text>a beta-lactam + H2O = a substituted beta-amino acid</text>
        <dbReference type="Rhea" id="RHEA:20401"/>
        <dbReference type="ChEBI" id="CHEBI:15377"/>
        <dbReference type="ChEBI" id="CHEBI:35627"/>
        <dbReference type="ChEBI" id="CHEBI:140347"/>
        <dbReference type="EC" id="3.5.2.6"/>
    </reaction>
</comment>
<keyword evidence="11" id="KW-0862">Zinc</keyword>
<evidence type="ECO:0000313" key="16">
    <source>
        <dbReference type="Proteomes" id="UP001324380"/>
    </source>
</evidence>
<dbReference type="PROSITE" id="PS00744">
    <property type="entry name" value="BETA_LACTAMASE_B_2"/>
    <property type="match status" value="1"/>
</dbReference>
<comment type="subunit">
    <text evidence="5">Monomer.</text>
</comment>
<evidence type="ECO:0000256" key="5">
    <source>
        <dbReference type="ARBA" id="ARBA00011245"/>
    </source>
</evidence>
<evidence type="ECO:0000256" key="2">
    <source>
        <dbReference type="ARBA" id="ARBA00001947"/>
    </source>
</evidence>
<evidence type="ECO:0000259" key="14">
    <source>
        <dbReference type="SMART" id="SM00849"/>
    </source>
</evidence>
<comment type="similarity">
    <text evidence="4">Belongs to the metallo-beta-lactamase superfamily. Class-B beta-lactamase family.</text>
</comment>
<dbReference type="InterPro" id="IPR058199">
    <property type="entry name" value="BlaB//VIM/IMP-1"/>
</dbReference>
<dbReference type="Pfam" id="PF00753">
    <property type="entry name" value="Lactamase_B"/>
    <property type="match status" value="1"/>
</dbReference>
<keyword evidence="12" id="KW-0046">Antibiotic resistance</keyword>
<keyword evidence="9" id="KW-0574">Periplasm</keyword>
<dbReference type="RefSeq" id="WP_321564534.1">
    <property type="nucleotide sequence ID" value="NZ_CP139558.1"/>
</dbReference>
<keyword evidence="16" id="KW-1185">Reference proteome</keyword>
<dbReference type="EC" id="3.5.2.6" evidence="6"/>
<dbReference type="Proteomes" id="UP001324380">
    <property type="component" value="Chromosome"/>
</dbReference>
<reference evidence="15 16" key="1">
    <citation type="submission" date="2023-11" db="EMBL/GenBank/DDBJ databases">
        <title>Analysis of the Genomes of Mucilaginibacter gossypii cycad 4 and M. sabulilitoris SNA2: microbes with the potential for plant growth promotion.</title>
        <authorList>
            <person name="Hirsch A.M."/>
            <person name="Humm E."/>
            <person name="Rubbi M."/>
            <person name="Del Vecchio G."/>
            <person name="Ha S.M."/>
            <person name="Pellegrini M."/>
            <person name="Gunsalus R.P."/>
        </authorList>
    </citation>
    <scope>NUCLEOTIDE SEQUENCE [LARGE SCALE GENOMIC DNA]</scope>
    <source>
        <strain evidence="15 16">SNA2</strain>
    </source>
</reference>
<protein>
    <recommendedName>
        <fullName evidence="6">beta-lactamase</fullName>
        <ecNumber evidence="6">3.5.2.6</ecNumber>
    </recommendedName>
</protein>
<evidence type="ECO:0000256" key="10">
    <source>
        <dbReference type="ARBA" id="ARBA00022801"/>
    </source>
</evidence>
<proteinExistence type="inferred from homology"/>
<dbReference type="NCBIfam" id="NF012229">
    <property type="entry name" value="bla_class_B_core"/>
    <property type="match status" value="1"/>
</dbReference>
<keyword evidence="8 13" id="KW-0732">Signal</keyword>
<evidence type="ECO:0000256" key="6">
    <source>
        <dbReference type="ARBA" id="ARBA00012865"/>
    </source>
</evidence>
<evidence type="ECO:0000313" key="15">
    <source>
        <dbReference type="EMBL" id="WPU95423.1"/>
    </source>
</evidence>
<feature type="signal peptide" evidence="13">
    <location>
        <begin position="1"/>
        <end position="18"/>
    </location>
</feature>
<dbReference type="NCBIfam" id="NF033088">
    <property type="entry name" value="bla_subclass_B1"/>
    <property type="match status" value="1"/>
</dbReference>
<evidence type="ECO:0000256" key="9">
    <source>
        <dbReference type="ARBA" id="ARBA00022764"/>
    </source>
</evidence>
<dbReference type="InterPro" id="IPR001279">
    <property type="entry name" value="Metallo-B-lactamas"/>
</dbReference>
<evidence type="ECO:0000256" key="4">
    <source>
        <dbReference type="ARBA" id="ARBA00005250"/>
    </source>
</evidence>
<dbReference type="InterPro" id="IPR050855">
    <property type="entry name" value="NDM-1-like"/>
</dbReference>
<evidence type="ECO:0000256" key="7">
    <source>
        <dbReference type="ARBA" id="ARBA00022723"/>
    </source>
</evidence>
<gene>
    <name evidence="15" type="primary">bla</name>
    <name evidence="15" type="ORF">SNE25_07790</name>
</gene>
<comment type="subcellular location">
    <subcellularLocation>
        <location evidence="3">Periplasm</location>
    </subcellularLocation>
</comment>
<dbReference type="InterPro" id="IPR036866">
    <property type="entry name" value="RibonucZ/Hydroxyglut_hydro"/>
</dbReference>
<evidence type="ECO:0000256" key="1">
    <source>
        <dbReference type="ARBA" id="ARBA00001526"/>
    </source>
</evidence>
<dbReference type="GO" id="GO:0008800">
    <property type="term" value="F:beta-lactamase activity"/>
    <property type="evidence" value="ECO:0007669"/>
    <property type="project" value="UniProtKB-EC"/>
</dbReference>
<keyword evidence="10 15" id="KW-0378">Hydrolase</keyword>
<comment type="cofactor">
    <cofactor evidence="2">
        <name>Zn(2+)</name>
        <dbReference type="ChEBI" id="CHEBI:29105"/>
    </cofactor>
</comment>
<dbReference type="PANTHER" id="PTHR42951:SF4">
    <property type="entry name" value="ACYL-COENZYME A THIOESTERASE MBLAC2"/>
    <property type="match status" value="1"/>
</dbReference>
<evidence type="ECO:0000256" key="3">
    <source>
        <dbReference type="ARBA" id="ARBA00004418"/>
    </source>
</evidence>